<sequence>MAAAEQVKGEHMTKRNNGPQQIGSLITDDLLGRIEQMREQSQRRRIEAAARPGESWEQAAARLREEEARAERERGSGSVKSAPPASSIRKPPRGDEQPDFFVPTLYDVGTKDSRSIMDVAVFRLSKKDRRAGDVIRYTLPDGHVTVSAGAVGMASVWDYDLVLMAVSHLTEAMNRYREGKGAKPGRVFRPHVADVLKFCRRADGGKQKDDLVETCIRLNTTHVAVQRTRKAKNGRTVTVSEGEALISRYKVIKSESGKPEYIEIELADWMYREITEGKNPDVLTVHPDYFLIDPGIGRFIYRLARRAAGKSAAKWAFQTIYDRSGSAGTFKEFCRLLRKIIQANDLPEYELREEAGQGGPLLVMTHRDHADAELPPPAGV</sequence>
<proteinExistence type="predicted"/>
<feature type="compositionally biased region" description="Basic and acidic residues" evidence="1">
    <location>
        <begin position="30"/>
        <end position="48"/>
    </location>
</feature>
<dbReference type="Proteomes" id="UP001501671">
    <property type="component" value="Unassembled WGS sequence"/>
</dbReference>
<dbReference type="Pfam" id="PF10134">
    <property type="entry name" value="RPA"/>
    <property type="match status" value="1"/>
</dbReference>
<feature type="compositionally biased region" description="Polar residues" evidence="1">
    <location>
        <begin position="15"/>
        <end position="24"/>
    </location>
</feature>
<evidence type="ECO:0000313" key="2">
    <source>
        <dbReference type="EMBL" id="GAA4344052.1"/>
    </source>
</evidence>
<reference evidence="3" key="1">
    <citation type="journal article" date="2019" name="Int. J. Syst. Evol. Microbiol.">
        <title>The Global Catalogue of Microorganisms (GCM) 10K type strain sequencing project: providing services to taxonomists for standard genome sequencing and annotation.</title>
        <authorList>
            <consortium name="The Broad Institute Genomics Platform"/>
            <consortium name="The Broad Institute Genome Sequencing Center for Infectious Disease"/>
            <person name="Wu L."/>
            <person name="Ma J."/>
        </authorList>
    </citation>
    <scope>NUCLEOTIDE SEQUENCE [LARGE SCALE GENOMIC DNA]</scope>
    <source>
        <strain evidence="3">JCM 17666</strain>
    </source>
</reference>
<organism evidence="2 3">
    <name type="scientific">Pigmentiphaga soli</name>
    <dbReference type="NCBI Taxonomy" id="1007095"/>
    <lineage>
        <taxon>Bacteria</taxon>
        <taxon>Pseudomonadati</taxon>
        <taxon>Pseudomonadota</taxon>
        <taxon>Betaproteobacteria</taxon>
        <taxon>Burkholderiales</taxon>
        <taxon>Alcaligenaceae</taxon>
        <taxon>Pigmentiphaga</taxon>
    </lineage>
</organism>
<comment type="caution">
    <text evidence="2">The sequence shown here is derived from an EMBL/GenBank/DDBJ whole genome shotgun (WGS) entry which is preliminary data.</text>
</comment>
<gene>
    <name evidence="2" type="ORF">GCM10023144_47440</name>
</gene>
<feature type="region of interest" description="Disordered" evidence="1">
    <location>
        <begin position="1"/>
        <end position="100"/>
    </location>
</feature>
<evidence type="ECO:0000313" key="3">
    <source>
        <dbReference type="Proteomes" id="UP001501671"/>
    </source>
</evidence>
<protein>
    <submittedName>
        <fullName evidence="2">Replication initiator protein A</fullName>
    </submittedName>
</protein>
<evidence type="ECO:0000256" key="1">
    <source>
        <dbReference type="SAM" id="MobiDB-lite"/>
    </source>
</evidence>
<keyword evidence="3" id="KW-1185">Reference proteome</keyword>
<feature type="compositionally biased region" description="Basic and acidic residues" evidence="1">
    <location>
        <begin position="62"/>
        <end position="75"/>
    </location>
</feature>
<dbReference type="InterPro" id="IPR018777">
    <property type="entry name" value="Replication_initiator_prot_A"/>
</dbReference>
<name>A0ABP8HT54_9BURK</name>
<dbReference type="EMBL" id="BAABFO010000043">
    <property type="protein sequence ID" value="GAA4344052.1"/>
    <property type="molecule type" value="Genomic_DNA"/>
</dbReference>
<accession>A0ABP8HT54</accession>